<proteinExistence type="predicted"/>
<evidence type="ECO:0000256" key="1">
    <source>
        <dbReference type="SAM" id="Phobius"/>
    </source>
</evidence>
<name>A0A2V5IED1_9EURO</name>
<feature type="transmembrane region" description="Helical" evidence="1">
    <location>
        <begin position="39"/>
        <end position="60"/>
    </location>
</feature>
<gene>
    <name evidence="2" type="ORF">BP00DRAFT_338735</name>
</gene>
<accession>A0A2V5IED1</accession>
<dbReference type="EMBL" id="KZ825483">
    <property type="protein sequence ID" value="PYI33572.1"/>
    <property type="molecule type" value="Genomic_DNA"/>
</dbReference>
<organism evidence="2 3">
    <name type="scientific">Aspergillus indologenus CBS 114.80</name>
    <dbReference type="NCBI Taxonomy" id="1450541"/>
    <lineage>
        <taxon>Eukaryota</taxon>
        <taxon>Fungi</taxon>
        <taxon>Dikarya</taxon>
        <taxon>Ascomycota</taxon>
        <taxon>Pezizomycotina</taxon>
        <taxon>Eurotiomycetes</taxon>
        <taxon>Eurotiomycetidae</taxon>
        <taxon>Eurotiales</taxon>
        <taxon>Aspergillaceae</taxon>
        <taxon>Aspergillus</taxon>
        <taxon>Aspergillus subgen. Circumdati</taxon>
    </lineage>
</organism>
<reference evidence="2 3" key="1">
    <citation type="submission" date="2018-02" db="EMBL/GenBank/DDBJ databases">
        <title>The genomes of Aspergillus section Nigri reveals drivers in fungal speciation.</title>
        <authorList>
            <consortium name="DOE Joint Genome Institute"/>
            <person name="Vesth T.C."/>
            <person name="Nybo J."/>
            <person name="Theobald S."/>
            <person name="Brandl J."/>
            <person name="Frisvad J.C."/>
            <person name="Nielsen K.F."/>
            <person name="Lyhne E.K."/>
            <person name="Kogle M.E."/>
            <person name="Kuo A."/>
            <person name="Riley R."/>
            <person name="Clum A."/>
            <person name="Nolan M."/>
            <person name="Lipzen A."/>
            <person name="Salamov A."/>
            <person name="Henrissat B."/>
            <person name="Wiebenga A."/>
            <person name="De vries R.P."/>
            <person name="Grigoriev I.V."/>
            <person name="Mortensen U.H."/>
            <person name="Andersen M.R."/>
            <person name="Baker S.E."/>
        </authorList>
    </citation>
    <scope>NUCLEOTIDE SEQUENCE [LARGE SCALE GENOMIC DNA]</scope>
    <source>
        <strain evidence="2 3">CBS 114.80</strain>
    </source>
</reference>
<evidence type="ECO:0000313" key="3">
    <source>
        <dbReference type="Proteomes" id="UP000248817"/>
    </source>
</evidence>
<dbReference type="InterPro" id="IPR043502">
    <property type="entry name" value="DNA/RNA_pol_sf"/>
</dbReference>
<feature type="transmembrane region" description="Helical" evidence="1">
    <location>
        <begin position="16"/>
        <end position="33"/>
    </location>
</feature>
<sequence>KLNIIKKYFNKNLNKSFIYFSTFLAAVLVFLIYKFNNSFYIYIDYYTLNKIIIKNYYFILLINKIFNQLSKAVVFTKLNIIYIFNRLYIKKG</sequence>
<protein>
    <submittedName>
        <fullName evidence="2">Uncharacterized protein</fullName>
    </submittedName>
</protein>
<dbReference type="Gene3D" id="3.10.10.10">
    <property type="entry name" value="HIV Type 1 Reverse Transcriptase, subunit A, domain 1"/>
    <property type="match status" value="1"/>
</dbReference>
<dbReference type="SUPFAM" id="SSF56672">
    <property type="entry name" value="DNA/RNA polymerases"/>
    <property type="match status" value="1"/>
</dbReference>
<keyword evidence="1" id="KW-0472">Membrane</keyword>
<dbReference type="Proteomes" id="UP000248817">
    <property type="component" value="Unassembled WGS sequence"/>
</dbReference>
<evidence type="ECO:0000313" key="2">
    <source>
        <dbReference type="EMBL" id="PYI33572.1"/>
    </source>
</evidence>
<keyword evidence="3" id="KW-1185">Reference proteome</keyword>
<keyword evidence="1" id="KW-0812">Transmembrane</keyword>
<dbReference type="AlphaFoldDB" id="A0A2V5IED1"/>
<keyword evidence="1" id="KW-1133">Transmembrane helix</keyword>
<feature type="non-terminal residue" evidence="2">
    <location>
        <position position="1"/>
    </location>
</feature>